<accession>A0A136ISF6</accession>
<protein>
    <submittedName>
        <fullName evidence="3">Mutanase</fullName>
    </submittedName>
</protein>
<gene>
    <name evidence="3" type="ORF">Micbo1qcDRAFT_215067</name>
</gene>
<keyword evidence="2" id="KW-0732">Signal</keyword>
<dbReference type="Gene3D" id="3.20.20.80">
    <property type="entry name" value="Glycosidases"/>
    <property type="match status" value="1"/>
</dbReference>
<evidence type="ECO:0000313" key="3">
    <source>
        <dbReference type="EMBL" id="KXJ87872.1"/>
    </source>
</evidence>
<dbReference type="InterPro" id="IPR005197">
    <property type="entry name" value="Glyco_hydro_71"/>
</dbReference>
<feature type="signal peptide" evidence="2">
    <location>
        <begin position="1"/>
        <end position="23"/>
    </location>
</feature>
<dbReference type="STRING" id="196109.A0A136ISF6"/>
<reference evidence="4" key="1">
    <citation type="submission" date="2016-02" db="EMBL/GenBank/DDBJ databases">
        <title>Draft genome sequence of Microdochium bolleyi, a fungal endophyte of beachgrass.</title>
        <authorList>
            <consortium name="DOE Joint Genome Institute"/>
            <person name="David A.S."/>
            <person name="May G."/>
            <person name="Haridas S."/>
            <person name="Lim J."/>
            <person name="Wang M."/>
            <person name="Labutti K."/>
            <person name="Lipzen A."/>
            <person name="Barry K."/>
            <person name="Grigoriev I.V."/>
        </authorList>
    </citation>
    <scope>NUCLEOTIDE SEQUENCE [LARGE SCALE GENOMIC DNA]</scope>
    <source>
        <strain evidence="4">J235TASD1</strain>
    </source>
</reference>
<proteinExistence type="predicted"/>
<dbReference type="AlphaFoldDB" id="A0A136ISF6"/>
<name>A0A136ISF6_9PEZI</name>
<keyword evidence="4" id="KW-1185">Reference proteome</keyword>
<evidence type="ECO:0000256" key="1">
    <source>
        <dbReference type="SAM" id="MobiDB-lite"/>
    </source>
</evidence>
<dbReference type="Pfam" id="PF03659">
    <property type="entry name" value="Glyco_hydro_71"/>
    <property type="match status" value="1"/>
</dbReference>
<dbReference type="OrthoDB" id="1046782at2759"/>
<sequence>MMFSLFRSSFMVTMAALAAVANASPSGLVERAVSSDRLVTCHFMMGIISNRNSARDYDADMKLAKAAGIDAFALNIGTDSYTDTQLDYAYQSAADNGMKVFISFDFNWYNAGGSAGAVGQKIAKYGSRPGQLLMDGRIFASTFVGDGLDVNAMKSAAGSNVYFVPNFRPGTSTNSIDGAFNWMAWPNDGNNRAPKPGQSLSVADGDNAYLNSLGGKPYMAPISPWFFTHYGPEVSYSKNWVFPGGSLLFDRWTEVLAKGFPMVQIITWNDYGEAHYIGPLSSKHYDDGASKWSNDMPHNGWLELSKPFIAAYKAKATSVNSFITDEKVVYWYRRNLKSTSCDSTDTTGSRPDGYNTLDDVVYVATLLKSAARITVTSGGNTVVTRDVPAGASLIQVPAGVGKQKFSLTRSSAVVLEGTSLMDITDTCACGLYNYNAYVGTLPAGGNDVLDAQGLASLTVGVKVSTCKPTPSLGTNPPTNPTTTSSTTTARPPTTSTTTAGPTPTPTCESRRSDSPLPPYSAEPSTSTPNPKLAKAPATCNAGTVADGESGNYTGLCNYTCSYGYCPPGPCKCTSYGAPNTPPATNGRDGCPAPGLSDGYKGLCSFTCSRGYCPSGACQYC</sequence>
<organism evidence="3 4">
    <name type="scientific">Microdochium bolleyi</name>
    <dbReference type="NCBI Taxonomy" id="196109"/>
    <lineage>
        <taxon>Eukaryota</taxon>
        <taxon>Fungi</taxon>
        <taxon>Dikarya</taxon>
        <taxon>Ascomycota</taxon>
        <taxon>Pezizomycotina</taxon>
        <taxon>Sordariomycetes</taxon>
        <taxon>Xylariomycetidae</taxon>
        <taxon>Xylariales</taxon>
        <taxon>Microdochiaceae</taxon>
        <taxon>Microdochium</taxon>
    </lineage>
</organism>
<feature type="region of interest" description="Disordered" evidence="1">
    <location>
        <begin position="467"/>
        <end position="533"/>
    </location>
</feature>
<evidence type="ECO:0000313" key="4">
    <source>
        <dbReference type="Proteomes" id="UP000070501"/>
    </source>
</evidence>
<evidence type="ECO:0000256" key="2">
    <source>
        <dbReference type="SAM" id="SignalP"/>
    </source>
</evidence>
<dbReference type="EMBL" id="KQ964260">
    <property type="protein sequence ID" value="KXJ87872.1"/>
    <property type="molecule type" value="Genomic_DNA"/>
</dbReference>
<dbReference type="CDD" id="cd11577">
    <property type="entry name" value="GH71"/>
    <property type="match status" value="1"/>
</dbReference>
<dbReference type="Proteomes" id="UP000070501">
    <property type="component" value="Unassembled WGS sequence"/>
</dbReference>
<dbReference type="GO" id="GO:0051118">
    <property type="term" value="F:glucan endo-1,3-alpha-glucosidase activity"/>
    <property type="evidence" value="ECO:0007669"/>
    <property type="project" value="InterPro"/>
</dbReference>
<feature type="compositionally biased region" description="Low complexity" evidence="1">
    <location>
        <begin position="468"/>
        <end position="501"/>
    </location>
</feature>
<dbReference type="InParanoid" id="A0A136ISF6"/>
<feature type="chain" id="PRO_5007293084" evidence="2">
    <location>
        <begin position="24"/>
        <end position="620"/>
    </location>
</feature>